<comment type="caution">
    <text evidence="5">The sequence shown here is derived from an EMBL/GenBank/DDBJ whole genome shotgun (WGS) entry which is preliminary data.</text>
</comment>
<evidence type="ECO:0000259" key="4">
    <source>
        <dbReference type="PROSITE" id="PS50977"/>
    </source>
</evidence>
<dbReference type="SUPFAM" id="SSF46689">
    <property type="entry name" value="Homeodomain-like"/>
    <property type="match status" value="1"/>
</dbReference>
<organism evidence="5 6">
    <name type="scientific">Duganella vulcania</name>
    <dbReference type="NCBI Taxonomy" id="2692166"/>
    <lineage>
        <taxon>Bacteria</taxon>
        <taxon>Pseudomonadati</taxon>
        <taxon>Pseudomonadota</taxon>
        <taxon>Betaproteobacteria</taxon>
        <taxon>Burkholderiales</taxon>
        <taxon>Oxalobacteraceae</taxon>
        <taxon>Telluria group</taxon>
        <taxon>Duganella</taxon>
    </lineage>
</organism>
<protein>
    <submittedName>
        <fullName evidence="5">TetR family transcriptional regulator</fullName>
    </submittedName>
</protein>
<dbReference type="InterPro" id="IPR036271">
    <property type="entry name" value="Tet_transcr_reg_TetR-rel_C_sf"/>
</dbReference>
<name>A0A845G1M3_9BURK</name>
<evidence type="ECO:0000313" key="6">
    <source>
        <dbReference type="Proteomes" id="UP000470302"/>
    </source>
</evidence>
<dbReference type="AlphaFoldDB" id="A0A845G1M3"/>
<reference evidence="5 6" key="1">
    <citation type="submission" date="2020-01" db="EMBL/GenBank/DDBJ databases">
        <title>Novel species isolated from a subtropical stream in China.</title>
        <authorList>
            <person name="Lu H."/>
        </authorList>
    </citation>
    <scope>NUCLEOTIDE SEQUENCE [LARGE SCALE GENOMIC DNA]</scope>
    <source>
        <strain evidence="5 6">FT82W</strain>
    </source>
</reference>
<gene>
    <name evidence="5" type="ORF">GTP91_11275</name>
</gene>
<dbReference type="Pfam" id="PF14246">
    <property type="entry name" value="TetR_C_7"/>
    <property type="match status" value="1"/>
</dbReference>
<dbReference type="PANTHER" id="PTHR30055">
    <property type="entry name" value="HTH-TYPE TRANSCRIPTIONAL REGULATOR RUTR"/>
    <property type="match status" value="1"/>
</dbReference>
<dbReference type="InterPro" id="IPR001647">
    <property type="entry name" value="HTH_TetR"/>
</dbReference>
<dbReference type="EMBL" id="WWCW01000030">
    <property type="protein sequence ID" value="MYM87761.1"/>
    <property type="molecule type" value="Genomic_DNA"/>
</dbReference>
<dbReference type="InterPro" id="IPR009057">
    <property type="entry name" value="Homeodomain-like_sf"/>
</dbReference>
<evidence type="ECO:0000313" key="5">
    <source>
        <dbReference type="EMBL" id="MYM87761.1"/>
    </source>
</evidence>
<dbReference type="RefSeq" id="WP_161096870.1">
    <property type="nucleotide sequence ID" value="NZ_WWCW01000030.1"/>
</dbReference>
<evidence type="ECO:0000256" key="1">
    <source>
        <dbReference type="ARBA" id="ARBA00023125"/>
    </source>
</evidence>
<dbReference type="GO" id="GO:0003700">
    <property type="term" value="F:DNA-binding transcription factor activity"/>
    <property type="evidence" value="ECO:0007669"/>
    <property type="project" value="TreeGrafter"/>
</dbReference>
<dbReference type="InterPro" id="IPR039536">
    <property type="entry name" value="TetR_C_Proteobacteria"/>
</dbReference>
<dbReference type="Gene3D" id="1.10.357.10">
    <property type="entry name" value="Tetracycline Repressor, domain 2"/>
    <property type="match status" value="1"/>
</dbReference>
<dbReference type="InterPro" id="IPR050109">
    <property type="entry name" value="HTH-type_TetR-like_transc_reg"/>
</dbReference>
<dbReference type="SUPFAM" id="SSF48498">
    <property type="entry name" value="Tetracyclin repressor-like, C-terminal domain"/>
    <property type="match status" value="1"/>
</dbReference>
<dbReference type="GO" id="GO:0000976">
    <property type="term" value="F:transcription cis-regulatory region binding"/>
    <property type="evidence" value="ECO:0007669"/>
    <property type="project" value="TreeGrafter"/>
</dbReference>
<proteinExistence type="predicted"/>
<dbReference type="PROSITE" id="PS50977">
    <property type="entry name" value="HTH_TETR_2"/>
    <property type="match status" value="1"/>
</dbReference>
<feature type="region of interest" description="Disordered" evidence="3">
    <location>
        <begin position="13"/>
        <end position="34"/>
    </location>
</feature>
<dbReference type="PRINTS" id="PR00455">
    <property type="entry name" value="HTHTETR"/>
</dbReference>
<accession>A0A845G1M3</accession>
<evidence type="ECO:0000256" key="3">
    <source>
        <dbReference type="SAM" id="MobiDB-lite"/>
    </source>
</evidence>
<dbReference type="PANTHER" id="PTHR30055:SF146">
    <property type="entry name" value="HTH-TYPE TRANSCRIPTIONAL DUAL REGULATOR CECR"/>
    <property type="match status" value="1"/>
</dbReference>
<keyword evidence="1 2" id="KW-0238">DNA-binding</keyword>
<feature type="domain" description="HTH tetR-type" evidence="4">
    <location>
        <begin position="42"/>
        <end position="102"/>
    </location>
</feature>
<dbReference type="Pfam" id="PF00440">
    <property type="entry name" value="TetR_N"/>
    <property type="match status" value="1"/>
</dbReference>
<sequence>MKITANAAALDDPDCPEGAANDSPDSPCFGKAAGRPRAADKEARLQALLHTAASLFLEKGYSKVSLEMIAREAHVAVRTIYVKFGGKAGLLSAVITSGRARFFAGMTDLQSDPRPFREVMDDFALRFLELVTVPAFVSLHRMVVAEARTTPELADTFYQAGPLRTREELMRFFSRDDIRAQLRPEISVETLAVHLLTCLMGDTMVRMLFPVEQPPSVDELRARAQQGLDLFYRAVLR</sequence>
<evidence type="ECO:0000256" key="2">
    <source>
        <dbReference type="PROSITE-ProRule" id="PRU00335"/>
    </source>
</evidence>
<dbReference type="Proteomes" id="UP000470302">
    <property type="component" value="Unassembled WGS sequence"/>
</dbReference>
<feature type="DNA-binding region" description="H-T-H motif" evidence="2">
    <location>
        <begin position="65"/>
        <end position="84"/>
    </location>
</feature>